<dbReference type="EMBL" id="JAWDGP010001945">
    <property type="protein sequence ID" value="KAK3786773.1"/>
    <property type="molecule type" value="Genomic_DNA"/>
</dbReference>
<evidence type="ECO:0000313" key="1">
    <source>
        <dbReference type="EMBL" id="KAK3786773.1"/>
    </source>
</evidence>
<comment type="caution">
    <text evidence="1">The sequence shown here is derived from an EMBL/GenBank/DDBJ whole genome shotgun (WGS) entry which is preliminary data.</text>
</comment>
<dbReference type="Proteomes" id="UP001283361">
    <property type="component" value="Unassembled WGS sequence"/>
</dbReference>
<gene>
    <name evidence="1" type="ORF">RRG08_000978</name>
</gene>
<accession>A0AAE1AF86</accession>
<keyword evidence="2" id="KW-1185">Reference proteome</keyword>
<name>A0AAE1AF86_9GAST</name>
<evidence type="ECO:0000313" key="2">
    <source>
        <dbReference type="Proteomes" id="UP001283361"/>
    </source>
</evidence>
<dbReference type="AlphaFoldDB" id="A0AAE1AF86"/>
<sequence>MPPTRHAFWETLPESTPKDLGVEYERFITIDVGVYGIQSDRGTFHTSDFSRALVEGKLDLPLTSSRFKVPFVFVADEA</sequence>
<protein>
    <submittedName>
        <fullName evidence="1">Uncharacterized protein</fullName>
    </submittedName>
</protein>
<organism evidence="1 2">
    <name type="scientific">Elysia crispata</name>
    <name type="common">lettuce slug</name>
    <dbReference type="NCBI Taxonomy" id="231223"/>
    <lineage>
        <taxon>Eukaryota</taxon>
        <taxon>Metazoa</taxon>
        <taxon>Spiralia</taxon>
        <taxon>Lophotrochozoa</taxon>
        <taxon>Mollusca</taxon>
        <taxon>Gastropoda</taxon>
        <taxon>Heterobranchia</taxon>
        <taxon>Euthyneura</taxon>
        <taxon>Panpulmonata</taxon>
        <taxon>Sacoglossa</taxon>
        <taxon>Placobranchoidea</taxon>
        <taxon>Plakobranchidae</taxon>
        <taxon>Elysia</taxon>
    </lineage>
</organism>
<proteinExistence type="predicted"/>
<reference evidence="1" key="1">
    <citation type="journal article" date="2023" name="G3 (Bethesda)">
        <title>A reference genome for the long-term kleptoplast-retaining sea slug Elysia crispata morphotype clarki.</title>
        <authorList>
            <person name="Eastman K.E."/>
            <person name="Pendleton A.L."/>
            <person name="Shaikh M.A."/>
            <person name="Suttiyut T."/>
            <person name="Ogas R."/>
            <person name="Tomko P."/>
            <person name="Gavelis G."/>
            <person name="Widhalm J.R."/>
            <person name="Wisecaver J.H."/>
        </authorList>
    </citation>
    <scope>NUCLEOTIDE SEQUENCE</scope>
    <source>
        <strain evidence="1">ECLA1</strain>
    </source>
</reference>